<feature type="binding site" evidence="6">
    <location>
        <position position="73"/>
    </location>
    <ligand>
        <name>Na(+)</name>
        <dbReference type="ChEBI" id="CHEBI:29101"/>
        <label>1</label>
    </ligand>
</feature>
<evidence type="ECO:0000256" key="2">
    <source>
        <dbReference type="ARBA" id="ARBA00022448"/>
    </source>
</evidence>
<accession>A0A6P8VJC2</accession>
<evidence type="ECO:0000256" key="1">
    <source>
        <dbReference type="ARBA" id="ARBA00004141"/>
    </source>
</evidence>
<evidence type="ECO:0000256" key="5">
    <source>
        <dbReference type="ARBA" id="ARBA00023136"/>
    </source>
</evidence>
<keyword evidence="6" id="KW-0479">Metal-binding</keyword>
<dbReference type="InterPro" id="IPR000175">
    <property type="entry name" value="Na/ntran_symport"/>
</dbReference>
<dbReference type="GO" id="GO:0016324">
    <property type="term" value="C:apical plasma membrane"/>
    <property type="evidence" value="ECO:0007669"/>
    <property type="project" value="TreeGrafter"/>
</dbReference>
<dbReference type="InterPro" id="IPR037272">
    <property type="entry name" value="SNS_sf"/>
</dbReference>
<evidence type="ECO:0000256" key="4">
    <source>
        <dbReference type="ARBA" id="ARBA00022989"/>
    </source>
</evidence>
<dbReference type="GO" id="GO:0005298">
    <property type="term" value="F:proline:sodium symporter activity"/>
    <property type="evidence" value="ECO:0007669"/>
    <property type="project" value="TreeGrafter"/>
</dbReference>
<dbReference type="KEGG" id="gacu:117555210"/>
<reference evidence="10" key="1">
    <citation type="submission" date="2025-08" db="UniProtKB">
        <authorList>
            <consortium name="RefSeq"/>
        </authorList>
    </citation>
    <scope>IDENTIFICATION</scope>
</reference>
<keyword evidence="5 8" id="KW-0472">Membrane</keyword>
<keyword evidence="9" id="KW-1185">Reference proteome</keyword>
<name>A0A6P8VJC2_GYMAC</name>
<evidence type="ECO:0000256" key="8">
    <source>
        <dbReference type="SAM" id="Phobius"/>
    </source>
</evidence>
<proteinExistence type="predicted"/>
<dbReference type="OrthoDB" id="6581954at2759"/>
<organism evidence="9 10">
    <name type="scientific">Gymnodraco acuticeps</name>
    <name type="common">Antarctic dragonfish</name>
    <dbReference type="NCBI Taxonomy" id="8218"/>
    <lineage>
        <taxon>Eukaryota</taxon>
        <taxon>Metazoa</taxon>
        <taxon>Chordata</taxon>
        <taxon>Craniata</taxon>
        <taxon>Vertebrata</taxon>
        <taxon>Euteleostomi</taxon>
        <taxon>Actinopterygii</taxon>
        <taxon>Neopterygii</taxon>
        <taxon>Teleostei</taxon>
        <taxon>Neoteleostei</taxon>
        <taxon>Acanthomorphata</taxon>
        <taxon>Eupercaria</taxon>
        <taxon>Perciformes</taxon>
        <taxon>Notothenioidei</taxon>
        <taxon>Bathydraconidae</taxon>
        <taxon>Gymnodraco</taxon>
    </lineage>
</organism>
<sequence>MSERLTKPCFEKEKKGEKEKREELKGDSMSASISREKAVEGTGLAFIVYSEAIKNMPLPQLWSVLYFFMLLLLGMGSMLGNVTAIITPLRDFKLVSHLSDELFNGKIQANGTGGRLS</sequence>
<evidence type="ECO:0000256" key="7">
    <source>
        <dbReference type="SAM" id="MobiDB-lite"/>
    </source>
</evidence>
<keyword evidence="2" id="KW-0813">Transport</keyword>
<evidence type="ECO:0000256" key="6">
    <source>
        <dbReference type="PIRSR" id="PIRSR600175-1"/>
    </source>
</evidence>
<dbReference type="Proteomes" id="UP000515161">
    <property type="component" value="Unplaced"/>
</dbReference>
<evidence type="ECO:0000313" key="10">
    <source>
        <dbReference type="RefSeq" id="XP_034085918.1"/>
    </source>
</evidence>
<keyword evidence="6" id="KW-0915">Sodium</keyword>
<dbReference type="Pfam" id="PF00209">
    <property type="entry name" value="SNF"/>
    <property type="match status" value="1"/>
</dbReference>
<evidence type="ECO:0000256" key="3">
    <source>
        <dbReference type="ARBA" id="ARBA00022692"/>
    </source>
</evidence>
<dbReference type="InParanoid" id="A0A6P8VJC2"/>
<dbReference type="PANTHER" id="PTHR11616">
    <property type="entry name" value="SODIUM/CHLORIDE DEPENDENT TRANSPORTER"/>
    <property type="match status" value="1"/>
</dbReference>
<dbReference type="RefSeq" id="XP_034085918.1">
    <property type="nucleotide sequence ID" value="XM_034230027.1"/>
</dbReference>
<dbReference type="PANTHER" id="PTHR11616:SF44">
    <property type="entry name" value="SODIUM- AND CHLORIDE-DEPENDENT TRANSPORTER XTRP3"/>
    <property type="match status" value="1"/>
</dbReference>
<dbReference type="GO" id="GO:0015816">
    <property type="term" value="P:glycine transport"/>
    <property type="evidence" value="ECO:0007669"/>
    <property type="project" value="TreeGrafter"/>
</dbReference>
<feature type="transmembrane region" description="Helical" evidence="8">
    <location>
        <begin position="64"/>
        <end position="86"/>
    </location>
</feature>
<feature type="region of interest" description="Disordered" evidence="7">
    <location>
        <begin position="1"/>
        <end position="29"/>
    </location>
</feature>
<feature type="compositionally biased region" description="Basic and acidic residues" evidence="7">
    <location>
        <begin position="1"/>
        <end position="26"/>
    </location>
</feature>
<dbReference type="GO" id="GO:0046872">
    <property type="term" value="F:metal ion binding"/>
    <property type="evidence" value="ECO:0007669"/>
    <property type="project" value="UniProtKB-KW"/>
</dbReference>
<feature type="binding site" evidence="6">
    <location>
        <position position="77"/>
    </location>
    <ligand>
        <name>Na(+)</name>
        <dbReference type="ChEBI" id="CHEBI:29101"/>
        <label>1</label>
    </ligand>
</feature>
<keyword evidence="4 8" id="KW-1133">Transmembrane helix</keyword>
<keyword evidence="3 8" id="KW-0812">Transmembrane</keyword>
<evidence type="ECO:0000313" key="9">
    <source>
        <dbReference type="Proteomes" id="UP000515161"/>
    </source>
</evidence>
<dbReference type="AlphaFoldDB" id="A0A6P8VJC2"/>
<dbReference type="SUPFAM" id="SSF161070">
    <property type="entry name" value="SNF-like"/>
    <property type="match status" value="1"/>
</dbReference>
<comment type="subcellular location">
    <subcellularLocation>
        <location evidence="1">Membrane</location>
        <topology evidence="1">Multi-pass membrane protein</topology>
    </subcellularLocation>
</comment>
<dbReference type="GeneID" id="117555210"/>
<protein>
    <submittedName>
        <fullName evidence="10">Sodium- and chloride-dependent transporter XTRP3-like</fullName>
    </submittedName>
</protein>
<dbReference type="PROSITE" id="PS50267">
    <property type="entry name" value="NA_NEUROTRAN_SYMP_3"/>
    <property type="match status" value="1"/>
</dbReference>
<dbReference type="GO" id="GO:1904271">
    <property type="term" value="P:L-proline import across plasma membrane"/>
    <property type="evidence" value="ECO:0007669"/>
    <property type="project" value="TreeGrafter"/>
</dbReference>
<gene>
    <name evidence="10" type="primary">LOC117555210</name>
</gene>
<dbReference type="GO" id="GO:0015193">
    <property type="term" value="F:L-proline transmembrane transporter activity"/>
    <property type="evidence" value="ECO:0007669"/>
    <property type="project" value="TreeGrafter"/>
</dbReference>